<organism evidence="10 11">
    <name type="scientific">Bradyrhizobium zhengyangense</name>
    <dbReference type="NCBI Taxonomy" id="2911009"/>
    <lineage>
        <taxon>Bacteria</taxon>
        <taxon>Pseudomonadati</taxon>
        <taxon>Pseudomonadota</taxon>
        <taxon>Alphaproteobacteria</taxon>
        <taxon>Hyphomicrobiales</taxon>
        <taxon>Nitrobacteraceae</taxon>
        <taxon>Bradyrhizobium</taxon>
    </lineage>
</organism>
<feature type="compositionally biased region" description="Low complexity" evidence="8">
    <location>
        <begin position="809"/>
        <end position="823"/>
    </location>
</feature>
<dbReference type="PROSITE" id="PS00490">
    <property type="entry name" value="MOLYBDOPTERIN_PROK_2"/>
    <property type="match status" value="1"/>
</dbReference>
<dbReference type="GO" id="GO:0018818">
    <property type="term" value="F:acetylene hydratase activity"/>
    <property type="evidence" value="ECO:0007669"/>
    <property type="project" value="InterPro"/>
</dbReference>
<evidence type="ECO:0000256" key="1">
    <source>
        <dbReference type="ARBA" id="ARBA00001942"/>
    </source>
</evidence>
<dbReference type="Gene3D" id="2.40.40.20">
    <property type="match status" value="1"/>
</dbReference>
<dbReference type="PROSITE" id="PS51669">
    <property type="entry name" value="4FE4S_MOW_BIS_MGD"/>
    <property type="match status" value="1"/>
</dbReference>
<evidence type="ECO:0000256" key="8">
    <source>
        <dbReference type="SAM" id="MobiDB-lite"/>
    </source>
</evidence>
<dbReference type="RefSeq" id="WP_237891714.1">
    <property type="nucleotide sequence ID" value="NZ_JAKLTY010000030.1"/>
</dbReference>
<dbReference type="InterPro" id="IPR037949">
    <property type="entry name" value="MopB_CT_Acetylene-hydratase"/>
</dbReference>
<dbReference type="InterPro" id="IPR050612">
    <property type="entry name" value="Prok_Mopterin_Oxidored"/>
</dbReference>
<dbReference type="EMBL" id="JAKLTY010000030">
    <property type="protein sequence ID" value="MCG2631620.1"/>
    <property type="molecule type" value="Genomic_DNA"/>
</dbReference>
<keyword evidence="4" id="KW-0479">Metal-binding</keyword>
<comment type="caution">
    <text evidence="10">The sequence shown here is derived from an EMBL/GenBank/DDBJ whole genome shotgun (WGS) entry which is preliminary data.</text>
</comment>
<dbReference type="GO" id="GO:0043546">
    <property type="term" value="F:molybdopterin cofactor binding"/>
    <property type="evidence" value="ECO:0007669"/>
    <property type="project" value="InterPro"/>
</dbReference>
<dbReference type="InterPro" id="IPR006656">
    <property type="entry name" value="Mopterin_OxRdtase"/>
</dbReference>
<keyword evidence="6" id="KW-0408">Iron</keyword>
<sequence>MSAGNPNIRRVHGYCSLCIARCGTVATLTDGTFTRLDPDPTHPTGAAICAKGRAAPELVYHKDRLKRPLRRTLPKGEADPAWEEISWDAAFDQIAGAMRRIADQHGPEAVAFSQSSPSTTAIADSAAFVTRLMNAFGTPNLLTGMELCGWGRGFATRYVFGVGSVATNNGGAMADIAESGCLILWGYNPSFTRITHATATVAGLKRGMKLIVIDPRHVGLANKADVWLQVRPGTDGALALGLSNIMIERGWYDEAFVRTWSNGPLLVCSDTDRLLRTEDLASGGQGQFAAWDSGSNRAVSYDPATGRYEGQTEQLALRGEYIVATKDGPTACRPVFDRYAALCRKYSPEVIQATCWIHPDQLEETARTIWHSRPVSYYAWSGHEQHANSTETARAMAMLYALTGSFDAAGGNVLFPSVPAGSITGENLPAAKHRAPAIGFAERPLGPARWNQVSPRDFYRAVLEGVPYPVRGLIGFGSNLLLAHGDPARGRAALATLDFYAHADMFMTPTAALADIVLPVASCFEREALKIGFDISAEAQSHVQLRPAIVVPPGEARSDTDIVLGLAARLGLGEHFWNGDVDAAYRQQLGPSGMTLEQLRAQPAGLRKPLATRHTKYAERDDKGNPRGFPTPSRKVEFWSETFLDHGYSPMPDFFEPPMSPVASPDLASSFPLILTCAKPSLFCQTQHRSLPSLRKRALDPEIEMNPATASARGIRNGDWVDVRTPTGGMRARARFSEKLDPRVVVGEHGWWQGCDELGVGDRDPFDPSGTNFNLMVDASVRDVVSGTPSHKSNLCEVRPVGIAKESLRSQPSSGSSPSRTMS</sequence>
<dbReference type="InterPro" id="IPR006657">
    <property type="entry name" value="MoPterin_dinucl-bd_dom"/>
</dbReference>
<dbReference type="GO" id="GO:0051536">
    <property type="term" value="F:iron-sulfur cluster binding"/>
    <property type="evidence" value="ECO:0007669"/>
    <property type="project" value="UniProtKB-KW"/>
</dbReference>
<reference evidence="10" key="1">
    <citation type="submission" date="2022-01" db="EMBL/GenBank/DDBJ databases">
        <title>Genome sequnece data of strain Bradyrhizobium sp. nov.</title>
        <authorList>
            <person name="Zhang J."/>
        </authorList>
    </citation>
    <scope>NUCLEOTIDE SEQUENCE</scope>
    <source>
        <strain evidence="10">WYCCWR 13023</strain>
    </source>
</reference>
<dbReference type="Proteomes" id="UP001139054">
    <property type="component" value="Unassembled WGS sequence"/>
</dbReference>
<dbReference type="Gene3D" id="2.20.25.90">
    <property type="entry name" value="ADC-like domains"/>
    <property type="match status" value="1"/>
</dbReference>
<evidence type="ECO:0000256" key="5">
    <source>
        <dbReference type="ARBA" id="ARBA00023002"/>
    </source>
</evidence>
<keyword evidence="5" id="KW-0560">Oxidoreductase</keyword>
<dbReference type="SUPFAM" id="SSF53706">
    <property type="entry name" value="Formate dehydrogenase/DMSO reductase, domains 1-3"/>
    <property type="match status" value="1"/>
</dbReference>
<dbReference type="GO" id="GO:0016491">
    <property type="term" value="F:oxidoreductase activity"/>
    <property type="evidence" value="ECO:0007669"/>
    <property type="project" value="UniProtKB-KW"/>
</dbReference>
<evidence type="ECO:0000313" key="10">
    <source>
        <dbReference type="EMBL" id="MCG2631620.1"/>
    </source>
</evidence>
<dbReference type="Gene3D" id="3.40.50.740">
    <property type="match status" value="1"/>
</dbReference>
<dbReference type="PANTHER" id="PTHR43742:SF6">
    <property type="entry name" value="OXIDOREDUCTASE YYAE-RELATED"/>
    <property type="match status" value="1"/>
</dbReference>
<feature type="region of interest" description="Disordered" evidence="8">
    <location>
        <begin position="803"/>
        <end position="823"/>
    </location>
</feature>
<evidence type="ECO:0000256" key="4">
    <source>
        <dbReference type="ARBA" id="ARBA00022723"/>
    </source>
</evidence>
<proteinExistence type="inferred from homology"/>
<dbReference type="SMART" id="SM00926">
    <property type="entry name" value="Molybdop_Fe4S4"/>
    <property type="match status" value="1"/>
</dbReference>
<dbReference type="CDD" id="cd02781">
    <property type="entry name" value="MopB_CT_Acetylene-hydratase"/>
    <property type="match status" value="1"/>
</dbReference>
<dbReference type="InterPro" id="IPR006655">
    <property type="entry name" value="Mopterin_OxRdtase_prok_CS"/>
</dbReference>
<dbReference type="Pfam" id="PF01568">
    <property type="entry name" value="Molydop_binding"/>
    <property type="match status" value="1"/>
</dbReference>
<accession>A0A9X1UAV6</accession>
<feature type="domain" description="4Fe-4S Mo/W bis-MGD-type" evidence="9">
    <location>
        <begin position="8"/>
        <end position="63"/>
    </location>
</feature>
<keyword evidence="7" id="KW-0411">Iron-sulfur</keyword>
<evidence type="ECO:0000259" key="9">
    <source>
        <dbReference type="PROSITE" id="PS51669"/>
    </source>
</evidence>
<dbReference type="Pfam" id="PF04879">
    <property type="entry name" value="Molybdop_Fe4S4"/>
    <property type="match status" value="1"/>
</dbReference>
<name>A0A9X1UAV6_9BRAD</name>
<dbReference type="InterPro" id="IPR009010">
    <property type="entry name" value="Asp_de-COase-like_dom_sf"/>
</dbReference>
<evidence type="ECO:0000256" key="7">
    <source>
        <dbReference type="ARBA" id="ARBA00023014"/>
    </source>
</evidence>
<keyword evidence="3" id="KW-0500">Molybdenum</keyword>
<dbReference type="AlphaFoldDB" id="A0A9X1UAV6"/>
<gene>
    <name evidence="10" type="ORF">L6654_33820</name>
</gene>
<dbReference type="PANTHER" id="PTHR43742">
    <property type="entry name" value="TRIMETHYLAMINE-N-OXIDE REDUCTASE"/>
    <property type="match status" value="1"/>
</dbReference>
<dbReference type="GO" id="GO:0046872">
    <property type="term" value="F:metal ion binding"/>
    <property type="evidence" value="ECO:0007669"/>
    <property type="project" value="UniProtKB-KW"/>
</dbReference>
<evidence type="ECO:0000256" key="2">
    <source>
        <dbReference type="ARBA" id="ARBA00010312"/>
    </source>
</evidence>
<dbReference type="Pfam" id="PF00384">
    <property type="entry name" value="Molybdopterin"/>
    <property type="match status" value="1"/>
</dbReference>
<evidence type="ECO:0000256" key="3">
    <source>
        <dbReference type="ARBA" id="ARBA00022505"/>
    </source>
</evidence>
<comment type="cofactor">
    <cofactor evidence="1">
        <name>Mo-bis(molybdopterin guanine dinucleotide)</name>
        <dbReference type="ChEBI" id="CHEBI:60539"/>
    </cofactor>
</comment>
<dbReference type="SUPFAM" id="SSF50692">
    <property type="entry name" value="ADC-like"/>
    <property type="match status" value="1"/>
</dbReference>
<evidence type="ECO:0000313" key="11">
    <source>
        <dbReference type="Proteomes" id="UP001139054"/>
    </source>
</evidence>
<dbReference type="Gene3D" id="3.40.50.12440">
    <property type="match status" value="1"/>
</dbReference>
<protein>
    <submittedName>
        <fullName evidence="10">Molybdopterin-dependent oxidoreductase</fullName>
    </submittedName>
</protein>
<dbReference type="InterPro" id="IPR006963">
    <property type="entry name" value="Mopterin_OxRdtase_4Fe-4S_dom"/>
</dbReference>
<evidence type="ECO:0000256" key="6">
    <source>
        <dbReference type="ARBA" id="ARBA00023004"/>
    </source>
</evidence>
<comment type="similarity">
    <text evidence="2">Belongs to the prokaryotic molybdopterin-containing oxidoreductase family.</text>
</comment>